<keyword evidence="4 5" id="KW-0349">Heme</keyword>
<evidence type="ECO:0000256" key="3">
    <source>
        <dbReference type="ARBA" id="ARBA00023004"/>
    </source>
</evidence>
<organism evidence="6">
    <name type="scientific">Candidatus Kentrum sp. LPFa</name>
    <dbReference type="NCBI Taxonomy" id="2126335"/>
    <lineage>
        <taxon>Bacteria</taxon>
        <taxon>Pseudomonadati</taxon>
        <taxon>Pseudomonadota</taxon>
        <taxon>Gammaproteobacteria</taxon>
        <taxon>Candidatus Kentrum</taxon>
    </lineage>
</organism>
<keyword evidence="3 4" id="KW-0408">Iron</keyword>
<proteinExistence type="inferred from homology"/>
<gene>
    <name evidence="6" type="ORF">BECKLPF1236B_GA0070989_11772</name>
</gene>
<dbReference type="InterPro" id="IPR001128">
    <property type="entry name" value="Cyt_P450"/>
</dbReference>
<comment type="cofactor">
    <cofactor evidence="4">
        <name>heme</name>
        <dbReference type="ChEBI" id="CHEBI:30413"/>
    </cofactor>
</comment>
<dbReference type="PANTHER" id="PTHR24300">
    <property type="entry name" value="CYTOCHROME P450 508A4-RELATED"/>
    <property type="match status" value="1"/>
</dbReference>
<protein>
    <submittedName>
        <fullName evidence="6">Cytochrome P450</fullName>
    </submittedName>
</protein>
<evidence type="ECO:0000256" key="2">
    <source>
        <dbReference type="ARBA" id="ARBA00022723"/>
    </source>
</evidence>
<evidence type="ECO:0000256" key="1">
    <source>
        <dbReference type="ARBA" id="ARBA00010617"/>
    </source>
</evidence>
<dbReference type="EMBL" id="CAADFK010000177">
    <property type="protein sequence ID" value="VFK19570.1"/>
    <property type="molecule type" value="Genomic_DNA"/>
</dbReference>
<reference evidence="6" key="1">
    <citation type="submission" date="2019-02" db="EMBL/GenBank/DDBJ databases">
        <authorList>
            <person name="Gruber-Vodicka R. H."/>
            <person name="Seah K. B. B."/>
        </authorList>
    </citation>
    <scope>NUCLEOTIDE SEQUENCE</scope>
    <source>
        <strain evidence="6">BECK_S313</strain>
    </source>
</reference>
<keyword evidence="5" id="KW-0560">Oxidoreductase</keyword>
<evidence type="ECO:0000256" key="4">
    <source>
        <dbReference type="PIRSR" id="PIRSR602401-1"/>
    </source>
</evidence>
<dbReference type="GO" id="GO:0016705">
    <property type="term" value="F:oxidoreductase activity, acting on paired donors, with incorporation or reduction of molecular oxygen"/>
    <property type="evidence" value="ECO:0007669"/>
    <property type="project" value="InterPro"/>
</dbReference>
<evidence type="ECO:0000256" key="5">
    <source>
        <dbReference type="RuleBase" id="RU000461"/>
    </source>
</evidence>
<dbReference type="InterPro" id="IPR036396">
    <property type="entry name" value="Cyt_P450_sf"/>
</dbReference>
<dbReference type="GO" id="GO:0020037">
    <property type="term" value="F:heme binding"/>
    <property type="evidence" value="ECO:0007669"/>
    <property type="project" value="InterPro"/>
</dbReference>
<name>A0A450WRD1_9GAMM</name>
<dbReference type="Gene3D" id="1.10.630.10">
    <property type="entry name" value="Cytochrome P450"/>
    <property type="match status" value="1"/>
</dbReference>
<dbReference type="GO" id="GO:0005506">
    <property type="term" value="F:iron ion binding"/>
    <property type="evidence" value="ECO:0007669"/>
    <property type="project" value="InterPro"/>
</dbReference>
<comment type="similarity">
    <text evidence="1 5">Belongs to the cytochrome P450 family.</text>
</comment>
<dbReference type="InterPro" id="IPR050182">
    <property type="entry name" value="Cytochrome_P450_fam2"/>
</dbReference>
<evidence type="ECO:0000313" key="6">
    <source>
        <dbReference type="EMBL" id="VFK19570.1"/>
    </source>
</evidence>
<dbReference type="Pfam" id="PF00067">
    <property type="entry name" value="p450"/>
    <property type="match status" value="1"/>
</dbReference>
<dbReference type="PROSITE" id="PS00086">
    <property type="entry name" value="CYTOCHROME_P450"/>
    <property type="match status" value="1"/>
</dbReference>
<dbReference type="InterPro" id="IPR017972">
    <property type="entry name" value="Cyt_P450_CS"/>
</dbReference>
<sequence>MTQESRPFPEEQEYPGNAEWIAHDNPHILFAELAKEQGPVVPLLGKRKLVAINGLETITEVLKDQADKVKRPTSLESVQSGPVIRTLPIKDGPLHKEQRVIMAKVINDFIMTKIPETEACIRQATDFIIEEIATGRPVDPDLPVGAGMMFYVYQANFGVSLTREEAFEAARKLNTLSFMKNALSGRFQTFREELAPSVGHEEFIRKFELFKRDRNPLYEVGVKQVAEHQRSFDPNRLRDMTDGLIKANQDYKRGPAGDNQLNEEDILAGSLFQLFGASKATTTMFVIYALHYMATYPEIQAAVQDELDRAMAEGAQPGYFHRDKTPLTHACMWEILRHSSLTAIATFNYETKEEIVAAGQKLDKGAILFINYYSTTRDERYWPDPEVFDPKRFLNKDGKIERDQLDKFLPFGIGSHKCLGGNWAQLSVLTFFATLVARCRFEKAPSTPDRLGQHAGVFLIPHNYKLIATRRESVMAD</sequence>
<accession>A0A450WRD1</accession>
<dbReference type="PRINTS" id="PR00463">
    <property type="entry name" value="EP450I"/>
</dbReference>
<dbReference type="GO" id="GO:0004497">
    <property type="term" value="F:monooxygenase activity"/>
    <property type="evidence" value="ECO:0007669"/>
    <property type="project" value="UniProtKB-KW"/>
</dbReference>
<dbReference type="InterPro" id="IPR002401">
    <property type="entry name" value="Cyt_P450_E_grp-I"/>
</dbReference>
<dbReference type="AlphaFoldDB" id="A0A450WRD1"/>
<keyword evidence="5" id="KW-0503">Monooxygenase</keyword>
<dbReference type="SUPFAM" id="SSF48264">
    <property type="entry name" value="Cytochrome P450"/>
    <property type="match status" value="1"/>
</dbReference>
<feature type="binding site" description="axial binding residue" evidence="4">
    <location>
        <position position="418"/>
    </location>
    <ligand>
        <name>heme</name>
        <dbReference type="ChEBI" id="CHEBI:30413"/>
    </ligand>
    <ligandPart>
        <name>Fe</name>
        <dbReference type="ChEBI" id="CHEBI:18248"/>
    </ligandPart>
</feature>
<keyword evidence="2 4" id="KW-0479">Metal-binding</keyword>